<dbReference type="RefSeq" id="WP_099111341.1">
    <property type="nucleotide sequence ID" value="NZ_CAWNRH010000104.1"/>
</dbReference>
<feature type="chain" id="PRO_5012655018" description="Fimbrial protein" evidence="1">
    <location>
        <begin position="24"/>
        <end position="114"/>
    </location>
</feature>
<protein>
    <recommendedName>
        <fullName evidence="4">Fimbrial protein</fullName>
    </recommendedName>
</protein>
<dbReference type="AlphaFoldDB" id="A0A2D0KVT1"/>
<dbReference type="Proteomes" id="UP000222366">
    <property type="component" value="Unassembled WGS sequence"/>
</dbReference>
<sequence length="114" mass="12774">MKYTNPLMIIVFLITWSISSAYAGCPNGKNGTYTGYVGKIIYKNNYEYPTFTLSNYPDSIMSLSKEVGINTPRGKNISDLLILAKFNFNKITVTCTDLNVSTLILEDNNDPENK</sequence>
<gene>
    <name evidence="2" type="ORF">Xsto_00393</name>
</gene>
<proteinExistence type="predicted"/>
<evidence type="ECO:0000256" key="1">
    <source>
        <dbReference type="SAM" id="SignalP"/>
    </source>
</evidence>
<evidence type="ECO:0000313" key="2">
    <source>
        <dbReference type="EMBL" id="PHM67511.1"/>
    </source>
</evidence>
<evidence type="ECO:0000313" key="3">
    <source>
        <dbReference type="Proteomes" id="UP000222366"/>
    </source>
</evidence>
<dbReference type="EMBL" id="NJAJ01000003">
    <property type="protein sequence ID" value="PHM67511.1"/>
    <property type="molecule type" value="Genomic_DNA"/>
</dbReference>
<accession>A0A2D0KVT1</accession>
<keyword evidence="3" id="KW-1185">Reference proteome</keyword>
<name>A0A2D0KVT1_9GAMM</name>
<reference evidence="2 3" key="1">
    <citation type="journal article" date="2017" name="Nat. Microbiol.">
        <title>Natural product diversity associated with the nematode symbionts Photorhabdus and Xenorhabdus.</title>
        <authorList>
            <person name="Tobias N.J."/>
            <person name="Wolff H."/>
            <person name="Djahanschiri B."/>
            <person name="Grundmann F."/>
            <person name="Kronenwerth M."/>
            <person name="Shi Y.M."/>
            <person name="Simonyi S."/>
            <person name="Grun P."/>
            <person name="Shapiro-Ilan D."/>
            <person name="Pidot S.J."/>
            <person name="Stinear T.P."/>
            <person name="Ebersberger I."/>
            <person name="Bode H.B."/>
        </authorList>
    </citation>
    <scope>NUCLEOTIDE SEQUENCE [LARGE SCALE GENOMIC DNA]</scope>
    <source>
        <strain evidence="2 3">DSM 17904</strain>
    </source>
</reference>
<feature type="signal peptide" evidence="1">
    <location>
        <begin position="1"/>
        <end position="23"/>
    </location>
</feature>
<evidence type="ECO:0008006" key="4">
    <source>
        <dbReference type="Google" id="ProtNLM"/>
    </source>
</evidence>
<organism evidence="2 3">
    <name type="scientific">Xenorhabdus stockiae</name>
    <dbReference type="NCBI Taxonomy" id="351614"/>
    <lineage>
        <taxon>Bacteria</taxon>
        <taxon>Pseudomonadati</taxon>
        <taxon>Pseudomonadota</taxon>
        <taxon>Gammaproteobacteria</taxon>
        <taxon>Enterobacterales</taxon>
        <taxon>Morganellaceae</taxon>
        <taxon>Xenorhabdus</taxon>
    </lineage>
</organism>
<comment type="caution">
    <text evidence="2">The sequence shown here is derived from an EMBL/GenBank/DDBJ whole genome shotgun (WGS) entry which is preliminary data.</text>
</comment>
<keyword evidence="1" id="KW-0732">Signal</keyword>